<evidence type="ECO:0000256" key="2">
    <source>
        <dbReference type="ARBA" id="ARBA00022490"/>
    </source>
</evidence>
<dbReference type="SUPFAM" id="SSF55190">
    <property type="entry name" value="Arginyl-tRNA synthetase (ArgRS), N-terminal 'additional' domain"/>
    <property type="match status" value="1"/>
</dbReference>
<dbReference type="Pfam" id="PF00750">
    <property type="entry name" value="tRNA-synt_1d"/>
    <property type="match status" value="1"/>
</dbReference>
<keyword evidence="6 9" id="KW-0648">Protein biosynthesis</keyword>
<evidence type="ECO:0000256" key="1">
    <source>
        <dbReference type="ARBA" id="ARBA00005594"/>
    </source>
</evidence>
<dbReference type="PROSITE" id="PS00178">
    <property type="entry name" value="AA_TRNA_LIGASE_I"/>
    <property type="match status" value="1"/>
</dbReference>
<dbReference type="CDD" id="cd07956">
    <property type="entry name" value="Anticodon_Ia_Arg"/>
    <property type="match status" value="1"/>
</dbReference>
<evidence type="ECO:0000313" key="13">
    <source>
        <dbReference type="EMBL" id="MFC6362805.1"/>
    </source>
</evidence>
<sequence>MDIKYILAEKVRQAMTQCHITTDKPVSARPSARPEYGDYQIDSMMAIAKSQATDPLKLAQRVAGALMNNSQYRHIIARAEAVHPGFINLFLNDRWLLEQAELAFNDPRSGVARQPAQHVVVDYSSPNVAKEMHVGHLRSTIIGDASVRTLEFLGHKVTRVNHIGDWGTQFGMLITYLELAENDGNISLSDLEGFYRAAKKRYDEDPAFALKARSYVVKLQQGDEYCRRMWHKLVDISMAQNQKNYDRLGVSLQRKDIRGESAYNDMLPEIVDDLLERGIATAEQETVMVFLDSYRNKQGEPMGVIVRKQDGGYLYTTTDIACAKYRYQALHADRILYYIDARQHQHLMMAWEIVRRAGYVPPQVSLEHHKFGMMLDKEGKPFKTREGGTIRLAELLEEAVVRAHKLVSEKSPDLSAAELTELSEVIGIGAVKYADLSKNRITDYVFDWDTMLSFEGNTAPYIQYACARISSILRKAESSHPLATTLSGDLLFSSATERSLTVKLLQFEEALLAVAKEGMPNIMCNYLYELASLFSGFYASSPILSHDHPAERQSRLALAALTGRVLRQGMDTLGLKAPQRM</sequence>
<organism evidence="13 14">
    <name type="scientific">Tatumella punctata</name>
    <dbReference type="NCBI Taxonomy" id="399969"/>
    <lineage>
        <taxon>Bacteria</taxon>
        <taxon>Pseudomonadati</taxon>
        <taxon>Pseudomonadota</taxon>
        <taxon>Gammaproteobacteria</taxon>
        <taxon>Enterobacterales</taxon>
        <taxon>Erwiniaceae</taxon>
        <taxon>Tatumella</taxon>
    </lineage>
</organism>
<keyword evidence="3 9" id="KW-0436">Ligase</keyword>
<keyword evidence="7 9" id="KW-0030">Aminoacyl-tRNA synthetase</keyword>
<keyword evidence="14" id="KW-1185">Reference proteome</keyword>
<comment type="catalytic activity">
    <reaction evidence="8 9">
        <text>tRNA(Arg) + L-arginine + ATP = L-arginyl-tRNA(Arg) + AMP + diphosphate</text>
        <dbReference type="Rhea" id="RHEA:20301"/>
        <dbReference type="Rhea" id="RHEA-COMP:9658"/>
        <dbReference type="Rhea" id="RHEA-COMP:9673"/>
        <dbReference type="ChEBI" id="CHEBI:30616"/>
        <dbReference type="ChEBI" id="CHEBI:32682"/>
        <dbReference type="ChEBI" id="CHEBI:33019"/>
        <dbReference type="ChEBI" id="CHEBI:78442"/>
        <dbReference type="ChEBI" id="CHEBI:78513"/>
        <dbReference type="ChEBI" id="CHEBI:456215"/>
        <dbReference type="EC" id="6.1.1.19"/>
    </reaction>
</comment>
<keyword evidence="2 9" id="KW-0963">Cytoplasm</keyword>
<evidence type="ECO:0000256" key="10">
    <source>
        <dbReference type="RuleBase" id="RU363038"/>
    </source>
</evidence>
<dbReference type="EMBL" id="JBHSUC010000015">
    <property type="protein sequence ID" value="MFC6362805.1"/>
    <property type="molecule type" value="Genomic_DNA"/>
</dbReference>
<dbReference type="NCBIfam" id="TIGR00456">
    <property type="entry name" value="argS"/>
    <property type="match status" value="1"/>
</dbReference>
<comment type="subcellular location">
    <subcellularLocation>
        <location evidence="9">Cytoplasm</location>
    </subcellularLocation>
</comment>
<evidence type="ECO:0000256" key="5">
    <source>
        <dbReference type="ARBA" id="ARBA00022840"/>
    </source>
</evidence>
<dbReference type="RefSeq" id="WP_343876683.1">
    <property type="nucleotide sequence ID" value="NZ_BAAAFW010000014.1"/>
</dbReference>
<evidence type="ECO:0000313" key="14">
    <source>
        <dbReference type="Proteomes" id="UP001596215"/>
    </source>
</evidence>
<evidence type="ECO:0000256" key="8">
    <source>
        <dbReference type="ARBA" id="ARBA00049339"/>
    </source>
</evidence>
<dbReference type="PANTHER" id="PTHR11956:SF5">
    <property type="entry name" value="ARGININE--TRNA LIGASE, CYTOPLASMIC"/>
    <property type="match status" value="1"/>
</dbReference>
<evidence type="ECO:0000256" key="9">
    <source>
        <dbReference type="HAMAP-Rule" id="MF_00123"/>
    </source>
</evidence>
<dbReference type="InterPro" id="IPR014729">
    <property type="entry name" value="Rossmann-like_a/b/a_fold"/>
</dbReference>
<name>A0ABW1VSG2_9GAMM</name>
<dbReference type="PRINTS" id="PR01038">
    <property type="entry name" value="TRNASYNTHARG"/>
</dbReference>
<dbReference type="SMART" id="SM01016">
    <property type="entry name" value="Arg_tRNA_synt_N"/>
    <property type="match status" value="1"/>
</dbReference>
<evidence type="ECO:0000259" key="11">
    <source>
        <dbReference type="SMART" id="SM00836"/>
    </source>
</evidence>
<comment type="subunit">
    <text evidence="9">Monomer.</text>
</comment>
<dbReference type="Pfam" id="PF03485">
    <property type="entry name" value="Arg_tRNA_synt_N"/>
    <property type="match status" value="1"/>
</dbReference>
<dbReference type="SUPFAM" id="SSF52374">
    <property type="entry name" value="Nucleotidylyl transferase"/>
    <property type="match status" value="1"/>
</dbReference>
<dbReference type="InterPro" id="IPR008909">
    <property type="entry name" value="DALR_anticod-bd"/>
</dbReference>
<keyword evidence="4 9" id="KW-0547">Nucleotide-binding</keyword>
<dbReference type="CDD" id="cd00671">
    <property type="entry name" value="ArgRS_core"/>
    <property type="match status" value="1"/>
</dbReference>
<dbReference type="InterPro" id="IPR035684">
    <property type="entry name" value="ArgRS_core"/>
</dbReference>
<dbReference type="Gene3D" id="3.30.1360.70">
    <property type="entry name" value="Arginyl tRNA synthetase N-terminal domain"/>
    <property type="match status" value="1"/>
</dbReference>
<evidence type="ECO:0000256" key="7">
    <source>
        <dbReference type="ARBA" id="ARBA00023146"/>
    </source>
</evidence>
<feature type="domain" description="Arginyl tRNA synthetase N-terminal" evidence="12">
    <location>
        <begin position="1"/>
        <end position="91"/>
    </location>
</feature>
<dbReference type="Proteomes" id="UP001596215">
    <property type="component" value="Unassembled WGS sequence"/>
</dbReference>
<evidence type="ECO:0000256" key="4">
    <source>
        <dbReference type="ARBA" id="ARBA00022741"/>
    </source>
</evidence>
<reference evidence="14" key="1">
    <citation type="journal article" date="2019" name="Int. J. Syst. Evol. Microbiol.">
        <title>The Global Catalogue of Microorganisms (GCM) 10K type strain sequencing project: providing services to taxonomists for standard genome sequencing and annotation.</title>
        <authorList>
            <consortium name="The Broad Institute Genomics Platform"/>
            <consortium name="The Broad Institute Genome Sequencing Center for Infectious Disease"/>
            <person name="Wu L."/>
            <person name="Ma J."/>
        </authorList>
    </citation>
    <scope>NUCLEOTIDE SEQUENCE [LARGE SCALE GENOMIC DNA]</scope>
    <source>
        <strain evidence="14">CGMCC 4.1530</strain>
    </source>
</reference>
<dbReference type="InterPro" id="IPR001412">
    <property type="entry name" value="aa-tRNA-synth_I_CS"/>
</dbReference>
<dbReference type="Gene3D" id="3.40.50.620">
    <property type="entry name" value="HUPs"/>
    <property type="match status" value="1"/>
</dbReference>
<accession>A0ABW1VSG2</accession>
<feature type="domain" description="DALR anticodon binding" evidence="11">
    <location>
        <begin position="462"/>
        <end position="581"/>
    </location>
</feature>
<dbReference type="InterPro" id="IPR009080">
    <property type="entry name" value="tRNAsynth_Ia_anticodon-bd"/>
</dbReference>
<dbReference type="SUPFAM" id="SSF47323">
    <property type="entry name" value="Anticodon-binding domain of a subclass of class I aminoacyl-tRNA synthetases"/>
    <property type="match status" value="1"/>
</dbReference>
<proteinExistence type="inferred from homology"/>
<feature type="short sequence motif" description="'HIGH' region" evidence="9">
    <location>
        <begin position="126"/>
        <end position="136"/>
    </location>
</feature>
<dbReference type="EC" id="6.1.1.19" evidence="9"/>
<protein>
    <recommendedName>
        <fullName evidence="9">Arginine--tRNA ligase</fullName>
        <ecNumber evidence="9">6.1.1.19</ecNumber>
    </recommendedName>
    <alternativeName>
        <fullName evidence="9">Arginyl-tRNA synthetase</fullName>
        <shortName evidence="9">ArgRS</shortName>
    </alternativeName>
</protein>
<dbReference type="InterPro" id="IPR036695">
    <property type="entry name" value="Arg-tRNA-synth_N_sf"/>
</dbReference>
<dbReference type="SMART" id="SM00836">
    <property type="entry name" value="DALR_1"/>
    <property type="match status" value="1"/>
</dbReference>
<evidence type="ECO:0000256" key="3">
    <source>
        <dbReference type="ARBA" id="ARBA00022598"/>
    </source>
</evidence>
<evidence type="ECO:0000256" key="6">
    <source>
        <dbReference type="ARBA" id="ARBA00022917"/>
    </source>
</evidence>
<dbReference type="PANTHER" id="PTHR11956">
    <property type="entry name" value="ARGINYL-TRNA SYNTHETASE"/>
    <property type="match status" value="1"/>
</dbReference>
<comment type="caution">
    <text evidence="13">The sequence shown here is derived from an EMBL/GenBank/DDBJ whole genome shotgun (WGS) entry which is preliminary data.</text>
</comment>
<dbReference type="GO" id="GO:0004814">
    <property type="term" value="F:arginine-tRNA ligase activity"/>
    <property type="evidence" value="ECO:0007669"/>
    <property type="project" value="UniProtKB-EC"/>
</dbReference>
<dbReference type="Gene3D" id="1.10.730.10">
    <property type="entry name" value="Isoleucyl-tRNA Synthetase, Domain 1"/>
    <property type="match status" value="1"/>
</dbReference>
<comment type="similarity">
    <text evidence="1 9 10">Belongs to the class-I aminoacyl-tRNA synthetase family.</text>
</comment>
<dbReference type="HAMAP" id="MF_00123">
    <property type="entry name" value="Arg_tRNA_synth"/>
    <property type="match status" value="1"/>
</dbReference>
<dbReference type="InterPro" id="IPR005148">
    <property type="entry name" value="Arg-tRNA-synth_N"/>
</dbReference>
<gene>
    <name evidence="9 13" type="primary">argS</name>
    <name evidence="13" type="ORF">ACFP73_11980</name>
</gene>
<dbReference type="InterPro" id="IPR001278">
    <property type="entry name" value="Arg-tRNA-ligase"/>
</dbReference>
<dbReference type="Pfam" id="PF05746">
    <property type="entry name" value="DALR_1"/>
    <property type="match status" value="1"/>
</dbReference>
<keyword evidence="5 9" id="KW-0067">ATP-binding</keyword>
<evidence type="ECO:0000259" key="12">
    <source>
        <dbReference type="SMART" id="SM01016"/>
    </source>
</evidence>